<keyword evidence="4" id="KW-1185">Reference proteome</keyword>
<dbReference type="Proteomes" id="UP000317267">
    <property type="component" value="Unassembled WGS sequence"/>
</dbReference>
<reference evidence="2 4" key="1">
    <citation type="submission" date="2016-10" db="EMBL/GenBank/DDBJ databases">
        <authorList>
            <person name="Varghese N."/>
            <person name="Submissions S."/>
        </authorList>
    </citation>
    <scope>NUCLEOTIDE SEQUENCE [LARGE SCALE GENOMIC DNA]</scope>
    <source>
        <strain evidence="2 4">BS2976</strain>
    </source>
</reference>
<evidence type="ECO:0000313" key="2">
    <source>
        <dbReference type="EMBL" id="SDR34037.1"/>
    </source>
</evidence>
<name>A0A1H1I8N9_9PSED</name>
<protein>
    <recommendedName>
        <fullName evidence="6">DUF3757 domain-containing protein</fullName>
    </recommendedName>
</protein>
<dbReference type="AlphaFoldDB" id="A0A1H1I8N9"/>
<dbReference type="OrthoDB" id="6429085at2"/>
<keyword evidence="1" id="KW-0732">Signal</keyword>
<dbReference type="RefSeq" id="WP_143513892.1">
    <property type="nucleotide sequence ID" value="NZ_CAUSAB010000008.1"/>
</dbReference>
<sequence>MHISSSSLLPIRAASMILLCSAVLVSLAACTSSSNTNTAGSMCPGIGSIQQTKAEDGYSYTAISPGSGWRGENPYAQEHYLKGMKFESAAIRTAQSKGEPEYYFVACDYEGPEQFAFLRMSQRFPVRPRAVGPNWTADDFCRADSVHGCQFTIFTEVP</sequence>
<dbReference type="EMBL" id="FNKM01000002">
    <property type="protein sequence ID" value="SDR34037.1"/>
    <property type="molecule type" value="Genomic_DNA"/>
</dbReference>
<proteinExistence type="predicted"/>
<organism evidence="3 5">
    <name type="scientific">Pseudomonas grimontii</name>
    <dbReference type="NCBI Taxonomy" id="129847"/>
    <lineage>
        <taxon>Bacteria</taxon>
        <taxon>Pseudomonadati</taxon>
        <taxon>Pseudomonadota</taxon>
        <taxon>Gammaproteobacteria</taxon>
        <taxon>Pseudomonadales</taxon>
        <taxon>Pseudomonadaceae</taxon>
        <taxon>Pseudomonas</taxon>
    </lineage>
</organism>
<evidence type="ECO:0000313" key="4">
    <source>
        <dbReference type="Proteomes" id="UP000198740"/>
    </source>
</evidence>
<dbReference type="EMBL" id="VFES01000006">
    <property type="protein sequence ID" value="TWR66662.1"/>
    <property type="molecule type" value="Genomic_DNA"/>
</dbReference>
<evidence type="ECO:0000313" key="3">
    <source>
        <dbReference type="EMBL" id="TWR66662.1"/>
    </source>
</evidence>
<feature type="chain" id="PRO_5044371615" description="DUF3757 domain-containing protein" evidence="1">
    <location>
        <begin position="29"/>
        <end position="158"/>
    </location>
</feature>
<evidence type="ECO:0000256" key="1">
    <source>
        <dbReference type="SAM" id="SignalP"/>
    </source>
</evidence>
<gene>
    <name evidence="3" type="ORF">FIV39_12255</name>
    <name evidence="2" type="ORF">SAMN04490186_5332</name>
</gene>
<comment type="caution">
    <text evidence="3">The sequence shown here is derived from an EMBL/GenBank/DDBJ whole genome shotgun (WGS) entry which is preliminary data.</text>
</comment>
<reference evidence="3 5" key="2">
    <citation type="submission" date="2019-06" db="EMBL/GenBank/DDBJ databases">
        <title>Pseudomonas bimorpha sp. nov. isolated from bovine raw milk and skim milk concentrate.</title>
        <authorList>
            <person name="Hofmann K."/>
            <person name="Huptas C."/>
            <person name="Doll E."/>
            <person name="Scherer S."/>
            <person name="Wenning M."/>
        </authorList>
    </citation>
    <scope>NUCLEOTIDE SEQUENCE [LARGE SCALE GENOMIC DNA]</scope>
    <source>
        <strain evidence="3 5">DSM 17515</strain>
    </source>
</reference>
<dbReference type="Proteomes" id="UP000198740">
    <property type="component" value="Unassembled WGS sequence"/>
</dbReference>
<feature type="signal peptide" evidence="1">
    <location>
        <begin position="1"/>
        <end position="28"/>
    </location>
</feature>
<evidence type="ECO:0008006" key="6">
    <source>
        <dbReference type="Google" id="ProtNLM"/>
    </source>
</evidence>
<accession>A0A1H1I8N9</accession>
<evidence type="ECO:0000313" key="5">
    <source>
        <dbReference type="Proteomes" id="UP000317267"/>
    </source>
</evidence>